<organism evidence="2">
    <name type="scientific">Sesamum radiatum</name>
    <name type="common">Black benniseed</name>
    <dbReference type="NCBI Taxonomy" id="300843"/>
    <lineage>
        <taxon>Eukaryota</taxon>
        <taxon>Viridiplantae</taxon>
        <taxon>Streptophyta</taxon>
        <taxon>Embryophyta</taxon>
        <taxon>Tracheophyta</taxon>
        <taxon>Spermatophyta</taxon>
        <taxon>Magnoliopsida</taxon>
        <taxon>eudicotyledons</taxon>
        <taxon>Gunneridae</taxon>
        <taxon>Pentapetalae</taxon>
        <taxon>asterids</taxon>
        <taxon>lamiids</taxon>
        <taxon>Lamiales</taxon>
        <taxon>Pedaliaceae</taxon>
        <taxon>Sesamum</taxon>
    </lineage>
</organism>
<dbReference type="AlphaFoldDB" id="A0AAW2TWV1"/>
<feature type="region of interest" description="Disordered" evidence="1">
    <location>
        <begin position="71"/>
        <end position="98"/>
    </location>
</feature>
<reference evidence="2" key="2">
    <citation type="journal article" date="2024" name="Plant">
        <title>Genomic evolution and insights into agronomic trait innovations of Sesamum species.</title>
        <authorList>
            <person name="Miao H."/>
            <person name="Wang L."/>
            <person name="Qu L."/>
            <person name="Liu H."/>
            <person name="Sun Y."/>
            <person name="Le M."/>
            <person name="Wang Q."/>
            <person name="Wei S."/>
            <person name="Zheng Y."/>
            <person name="Lin W."/>
            <person name="Duan Y."/>
            <person name="Cao H."/>
            <person name="Xiong S."/>
            <person name="Wang X."/>
            <person name="Wei L."/>
            <person name="Li C."/>
            <person name="Ma Q."/>
            <person name="Ju M."/>
            <person name="Zhao R."/>
            <person name="Li G."/>
            <person name="Mu C."/>
            <person name="Tian Q."/>
            <person name="Mei H."/>
            <person name="Zhang T."/>
            <person name="Gao T."/>
            <person name="Zhang H."/>
        </authorList>
    </citation>
    <scope>NUCLEOTIDE SEQUENCE</scope>
    <source>
        <strain evidence="2">G02</strain>
    </source>
</reference>
<accession>A0AAW2TWV1</accession>
<sequence>MINSYNKRVKSRSFQVGDLVLQRADALKLIGKLDPTWEGPYKVTSVIGKGAYELEDQRVAPCLDHGTFTISRNTSHKKNPMKDHRAKGAAPCSGPQKDHQLIGVIPLLRSSKGSSTHMDHPPAWVL</sequence>
<reference evidence="2" key="1">
    <citation type="submission" date="2020-06" db="EMBL/GenBank/DDBJ databases">
        <authorList>
            <person name="Li T."/>
            <person name="Hu X."/>
            <person name="Zhang T."/>
            <person name="Song X."/>
            <person name="Zhang H."/>
            <person name="Dai N."/>
            <person name="Sheng W."/>
            <person name="Hou X."/>
            <person name="Wei L."/>
        </authorList>
    </citation>
    <scope>NUCLEOTIDE SEQUENCE</scope>
    <source>
        <strain evidence="2">G02</strain>
        <tissue evidence="2">Leaf</tissue>
    </source>
</reference>
<feature type="compositionally biased region" description="Basic residues" evidence="1">
    <location>
        <begin position="74"/>
        <end position="87"/>
    </location>
</feature>
<evidence type="ECO:0008006" key="3">
    <source>
        <dbReference type="Google" id="ProtNLM"/>
    </source>
</evidence>
<gene>
    <name evidence="2" type="ORF">Sradi_1883500</name>
</gene>
<dbReference type="EMBL" id="JACGWJ010000007">
    <property type="protein sequence ID" value="KAL0409491.1"/>
    <property type="molecule type" value="Genomic_DNA"/>
</dbReference>
<proteinExistence type="predicted"/>
<comment type="caution">
    <text evidence="2">The sequence shown here is derived from an EMBL/GenBank/DDBJ whole genome shotgun (WGS) entry which is preliminary data.</text>
</comment>
<protein>
    <recommendedName>
        <fullName evidence="3">Reverse transcriptase</fullName>
    </recommendedName>
</protein>
<evidence type="ECO:0000256" key="1">
    <source>
        <dbReference type="SAM" id="MobiDB-lite"/>
    </source>
</evidence>
<evidence type="ECO:0000313" key="2">
    <source>
        <dbReference type="EMBL" id="KAL0409491.1"/>
    </source>
</evidence>
<name>A0AAW2TWV1_SESRA</name>